<dbReference type="EMBL" id="QGMY01000006">
    <property type="protein sequence ID" value="PWR72567.1"/>
    <property type="molecule type" value="Genomic_DNA"/>
</dbReference>
<evidence type="ECO:0000313" key="1">
    <source>
        <dbReference type="EMBL" id="PWR72567.1"/>
    </source>
</evidence>
<reference evidence="1 2" key="1">
    <citation type="submission" date="2018-05" db="EMBL/GenBank/DDBJ databases">
        <title>Draft genome of Methanospirillum lacunae Ki8-1.</title>
        <authorList>
            <person name="Dueholm M.S."/>
            <person name="Nielsen P.H."/>
            <person name="Bakmann L.F."/>
            <person name="Otzen D.E."/>
        </authorList>
    </citation>
    <scope>NUCLEOTIDE SEQUENCE [LARGE SCALE GENOMIC DNA]</scope>
    <source>
        <strain evidence="1 2">Ki8-1</strain>
    </source>
</reference>
<protein>
    <submittedName>
        <fullName evidence="1">Uncharacterized protein</fullName>
    </submittedName>
</protein>
<gene>
    <name evidence="1" type="ORF">DK846_06260</name>
</gene>
<sequence>MCQYHKCQTRRTAEYNARGTLLSEGYSVFRVTERQGGIPNLFHLIAWREDSGILFVRTGSSRMSAHSFNKQVERLSLYVRTSWFPGDVQFWIAKGGEWDKYQILPGGAIPILEEESE</sequence>
<organism evidence="1 2">
    <name type="scientific">Methanospirillum lacunae</name>
    <dbReference type="NCBI Taxonomy" id="668570"/>
    <lineage>
        <taxon>Archaea</taxon>
        <taxon>Methanobacteriati</taxon>
        <taxon>Methanobacteriota</taxon>
        <taxon>Stenosarchaea group</taxon>
        <taxon>Methanomicrobia</taxon>
        <taxon>Methanomicrobiales</taxon>
        <taxon>Methanospirillaceae</taxon>
        <taxon>Methanospirillum</taxon>
    </lineage>
</organism>
<evidence type="ECO:0000313" key="2">
    <source>
        <dbReference type="Proteomes" id="UP000245657"/>
    </source>
</evidence>
<comment type="caution">
    <text evidence="1">The sequence shown here is derived from an EMBL/GenBank/DDBJ whole genome shotgun (WGS) entry which is preliminary data.</text>
</comment>
<dbReference type="Proteomes" id="UP000245657">
    <property type="component" value="Unassembled WGS sequence"/>
</dbReference>
<dbReference type="AlphaFoldDB" id="A0A2V2N8G3"/>
<proteinExistence type="predicted"/>
<name>A0A2V2N8G3_9EURY</name>
<accession>A0A2V2N8G3</accession>
<keyword evidence="2" id="KW-1185">Reference proteome</keyword>